<evidence type="ECO:0000313" key="11">
    <source>
        <dbReference type="Proteomes" id="UP000650081"/>
    </source>
</evidence>
<feature type="binding site" evidence="8">
    <location>
        <position position="96"/>
    </location>
    <ligand>
        <name>Mg(2+)</name>
        <dbReference type="ChEBI" id="CHEBI:18420"/>
    </ligand>
</feature>
<keyword evidence="6 8" id="KW-0460">Magnesium</keyword>
<keyword evidence="2" id="KW-0597">Phosphoprotein</keyword>
<comment type="caution">
    <text evidence="10">The sequence shown here is derived from an EMBL/GenBank/DDBJ whole genome shotgun (WGS) entry which is preliminary data.</text>
</comment>
<dbReference type="SMART" id="SM00098">
    <property type="entry name" value="alkPPc"/>
    <property type="match status" value="1"/>
</dbReference>
<dbReference type="PROSITE" id="PS00123">
    <property type="entry name" value="ALKALINE_PHOSPHATASE"/>
    <property type="match status" value="1"/>
</dbReference>
<comment type="cofactor">
    <cofactor evidence="8">
        <name>Zn(2+)</name>
        <dbReference type="ChEBI" id="CHEBI:29105"/>
    </cofactor>
    <text evidence="8">Binds 2 Zn(2+) ions.</text>
</comment>
<evidence type="ECO:0000313" key="10">
    <source>
        <dbReference type="EMBL" id="MBC6995652.1"/>
    </source>
</evidence>
<feature type="active site" description="Phosphoserine intermediate" evidence="7">
    <location>
        <position position="45"/>
    </location>
</feature>
<dbReference type="InterPro" id="IPR017850">
    <property type="entry name" value="Alkaline_phosphatase_core_sf"/>
</dbReference>
<accession>A0A923TE87</accession>
<feature type="binding site" evidence="8">
    <location>
        <position position="267"/>
    </location>
    <ligand>
        <name>Zn(2+)</name>
        <dbReference type="ChEBI" id="CHEBI:29105"/>
        <label>2</label>
    </ligand>
</feature>
<protein>
    <submittedName>
        <fullName evidence="10">Alkaline phosphatase</fullName>
    </submittedName>
</protein>
<evidence type="ECO:0000256" key="9">
    <source>
        <dbReference type="RuleBase" id="RU003946"/>
    </source>
</evidence>
<reference evidence="10" key="1">
    <citation type="submission" date="2020-08" db="EMBL/GenBank/DDBJ databases">
        <title>Lewinella bacteria from marine environments.</title>
        <authorList>
            <person name="Zhong Y."/>
        </authorList>
    </citation>
    <scope>NUCLEOTIDE SEQUENCE</scope>
    <source>
        <strain evidence="10">KCTC 42187</strain>
    </source>
</reference>
<dbReference type="InterPro" id="IPR001952">
    <property type="entry name" value="Alkaline_phosphatase"/>
</dbReference>
<dbReference type="PRINTS" id="PR00113">
    <property type="entry name" value="ALKPHPHTASE"/>
</dbReference>
<dbReference type="EMBL" id="JACSIT010000141">
    <property type="protein sequence ID" value="MBC6995652.1"/>
    <property type="molecule type" value="Genomic_DNA"/>
</dbReference>
<feature type="binding site" evidence="8">
    <location>
        <position position="98"/>
    </location>
    <ligand>
        <name>Mg(2+)</name>
        <dbReference type="ChEBI" id="CHEBI:18420"/>
    </ligand>
</feature>
<evidence type="ECO:0000256" key="7">
    <source>
        <dbReference type="PIRSR" id="PIRSR601952-1"/>
    </source>
</evidence>
<feature type="binding site" evidence="8">
    <location>
        <position position="4"/>
    </location>
    <ligand>
        <name>Mg(2+)</name>
        <dbReference type="ChEBI" id="CHEBI:18420"/>
    </ligand>
</feature>
<name>A0A923TE87_9BACT</name>
<keyword evidence="11" id="KW-1185">Reference proteome</keyword>
<dbReference type="PANTHER" id="PTHR11596:SF5">
    <property type="entry name" value="ALKALINE PHOSPHATASE"/>
    <property type="match status" value="1"/>
</dbReference>
<evidence type="ECO:0000256" key="4">
    <source>
        <dbReference type="ARBA" id="ARBA00022801"/>
    </source>
</evidence>
<dbReference type="GO" id="GO:0004035">
    <property type="term" value="F:alkaline phosphatase activity"/>
    <property type="evidence" value="ECO:0007669"/>
    <property type="project" value="TreeGrafter"/>
</dbReference>
<keyword evidence="5 8" id="KW-0862">Zinc</keyword>
<dbReference type="InterPro" id="IPR018299">
    <property type="entry name" value="Alkaline_phosphatase_AS"/>
</dbReference>
<dbReference type="Pfam" id="PF00245">
    <property type="entry name" value="Alk_phosphatase"/>
    <property type="match status" value="1"/>
</dbReference>
<proteinExistence type="inferred from homology"/>
<dbReference type="Proteomes" id="UP000650081">
    <property type="component" value="Unassembled WGS sequence"/>
</dbReference>
<evidence type="ECO:0000256" key="1">
    <source>
        <dbReference type="ARBA" id="ARBA00005984"/>
    </source>
</evidence>
<feature type="binding site" evidence="8">
    <location>
        <position position="229"/>
    </location>
    <ligand>
        <name>Zn(2+)</name>
        <dbReference type="ChEBI" id="CHEBI:29105"/>
        <label>2</label>
    </ligand>
</feature>
<dbReference type="SUPFAM" id="SSF53649">
    <property type="entry name" value="Alkaline phosphatase-like"/>
    <property type="match status" value="1"/>
</dbReference>
<gene>
    <name evidence="10" type="ORF">H9S92_15905</name>
</gene>
<dbReference type="Gene3D" id="3.40.720.10">
    <property type="entry name" value="Alkaline Phosphatase, subunit A"/>
    <property type="match status" value="1"/>
</dbReference>
<keyword evidence="3 8" id="KW-0479">Metal-binding</keyword>
<keyword evidence="4" id="KW-0378">Hydrolase</keyword>
<evidence type="ECO:0000256" key="8">
    <source>
        <dbReference type="PIRSR" id="PIRSR601952-2"/>
    </source>
</evidence>
<comment type="similarity">
    <text evidence="1 9">Belongs to the alkaline phosphatase family.</text>
</comment>
<evidence type="ECO:0000256" key="5">
    <source>
        <dbReference type="ARBA" id="ARBA00022833"/>
    </source>
</evidence>
<dbReference type="PANTHER" id="PTHR11596">
    <property type="entry name" value="ALKALINE PHOSPHATASE"/>
    <property type="match status" value="1"/>
</dbReference>
<evidence type="ECO:0000256" key="3">
    <source>
        <dbReference type="ARBA" id="ARBA00022723"/>
    </source>
</evidence>
<comment type="cofactor">
    <cofactor evidence="8">
        <name>Mg(2+)</name>
        <dbReference type="ChEBI" id="CHEBI:18420"/>
    </cofactor>
    <text evidence="8">Binds 1 Mg(2+) ion.</text>
</comment>
<sequence length="330" mass="35834">MIGDGMGITQITAGMYSNSNRLNLEQFPVIGLHKSYSSDNLVTDSAAGATAFSAGVKTYNGAIGVGADTLPTVTILELAEAAGLPTGLVSSSSLVHATPASFVAHNRHRDNKEEIAEDFVKSEVDLLIGGGYRYFDRRSKDERKISAELARKNYLIDVFQEKNIQQIKPDVSKNYLYFTADGEPLPYAQGRDYLVPASALAPTFLDARDTKNKGFFLMIEGAQIDWGGHANDSEYIISEMLEFDRAIGAVLAFAQKDGETLVIVTADHETGGYAIQTGSRLNAIQGAFTSDYHTADMIPVFAYGPGAEAFGGIYENTAIFTRMRDLLRLK</sequence>
<dbReference type="AlphaFoldDB" id="A0A923TE87"/>
<evidence type="ECO:0000256" key="6">
    <source>
        <dbReference type="ARBA" id="ARBA00022842"/>
    </source>
</evidence>
<evidence type="ECO:0000256" key="2">
    <source>
        <dbReference type="ARBA" id="ARBA00022553"/>
    </source>
</evidence>
<organism evidence="10 11">
    <name type="scientific">Neolewinella lacunae</name>
    <dbReference type="NCBI Taxonomy" id="1517758"/>
    <lineage>
        <taxon>Bacteria</taxon>
        <taxon>Pseudomonadati</taxon>
        <taxon>Bacteroidota</taxon>
        <taxon>Saprospiria</taxon>
        <taxon>Saprospirales</taxon>
        <taxon>Lewinellaceae</taxon>
        <taxon>Neolewinella</taxon>
    </lineage>
</organism>
<feature type="binding site" evidence="8">
    <location>
        <position position="220"/>
    </location>
    <ligand>
        <name>Mg(2+)</name>
        <dbReference type="ChEBI" id="CHEBI:18420"/>
    </ligand>
</feature>
<feature type="binding site" evidence="8">
    <location>
        <position position="4"/>
    </location>
    <ligand>
        <name>Zn(2+)</name>
        <dbReference type="ChEBI" id="CHEBI:29105"/>
        <label>2</label>
    </ligand>
</feature>
<dbReference type="CDD" id="cd16012">
    <property type="entry name" value="ALP"/>
    <property type="match status" value="1"/>
</dbReference>
<feature type="binding site" evidence="8">
    <location>
        <position position="225"/>
    </location>
    <ligand>
        <name>Zn(2+)</name>
        <dbReference type="ChEBI" id="CHEBI:29105"/>
        <label>2</label>
    </ligand>
</feature>
<feature type="binding site" evidence="8">
    <location>
        <position position="268"/>
    </location>
    <ligand>
        <name>Zn(2+)</name>
        <dbReference type="ChEBI" id="CHEBI:29105"/>
        <label>2</label>
    </ligand>
</feature>
<dbReference type="GO" id="GO:0046872">
    <property type="term" value="F:metal ion binding"/>
    <property type="evidence" value="ECO:0007669"/>
    <property type="project" value="UniProtKB-KW"/>
</dbReference>